<proteinExistence type="predicted"/>
<evidence type="ECO:0000313" key="4">
    <source>
        <dbReference type="Proteomes" id="UP001412067"/>
    </source>
</evidence>
<evidence type="ECO:0000256" key="1">
    <source>
        <dbReference type="ARBA" id="ARBA00022574"/>
    </source>
</evidence>
<accession>A0ABR2M2X5</accession>
<keyword evidence="1" id="KW-0853">WD repeat</keyword>
<dbReference type="PANTHER" id="PTHR14107:SF16">
    <property type="entry name" value="AT02583P"/>
    <property type="match status" value="1"/>
</dbReference>
<dbReference type="EMBL" id="JBBWWR010000012">
    <property type="protein sequence ID" value="KAK8958348.1"/>
    <property type="molecule type" value="Genomic_DNA"/>
</dbReference>
<reference evidence="3 4" key="1">
    <citation type="journal article" date="2022" name="Nat. Plants">
        <title>Genomes of leafy and leafless Platanthera orchids illuminate the evolution of mycoheterotrophy.</title>
        <authorList>
            <person name="Li M.H."/>
            <person name="Liu K.W."/>
            <person name="Li Z."/>
            <person name="Lu H.C."/>
            <person name="Ye Q.L."/>
            <person name="Zhang D."/>
            <person name="Wang J.Y."/>
            <person name="Li Y.F."/>
            <person name="Zhong Z.M."/>
            <person name="Liu X."/>
            <person name="Yu X."/>
            <person name="Liu D.K."/>
            <person name="Tu X.D."/>
            <person name="Liu B."/>
            <person name="Hao Y."/>
            <person name="Liao X.Y."/>
            <person name="Jiang Y.T."/>
            <person name="Sun W.H."/>
            <person name="Chen J."/>
            <person name="Chen Y.Q."/>
            <person name="Ai Y."/>
            <person name="Zhai J.W."/>
            <person name="Wu S.S."/>
            <person name="Zhou Z."/>
            <person name="Hsiao Y.Y."/>
            <person name="Wu W.L."/>
            <person name="Chen Y.Y."/>
            <person name="Lin Y.F."/>
            <person name="Hsu J.L."/>
            <person name="Li C.Y."/>
            <person name="Wang Z.W."/>
            <person name="Zhao X."/>
            <person name="Zhong W.Y."/>
            <person name="Ma X.K."/>
            <person name="Ma L."/>
            <person name="Huang J."/>
            <person name="Chen G.Z."/>
            <person name="Huang M.Z."/>
            <person name="Huang L."/>
            <person name="Peng D.H."/>
            <person name="Luo Y.B."/>
            <person name="Zou S.Q."/>
            <person name="Chen S.P."/>
            <person name="Lan S."/>
            <person name="Tsai W.C."/>
            <person name="Van de Peer Y."/>
            <person name="Liu Z.J."/>
        </authorList>
    </citation>
    <scope>NUCLEOTIDE SEQUENCE [LARGE SCALE GENOMIC DNA]</scope>
    <source>
        <strain evidence="3">Lor288</strain>
    </source>
</reference>
<dbReference type="Gene3D" id="2.130.10.10">
    <property type="entry name" value="YVTN repeat-like/Quinoprotein amine dehydrogenase"/>
    <property type="match status" value="1"/>
</dbReference>
<dbReference type="InterPro" id="IPR051362">
    <property type="entry name" value="WD_repeat_creC_regulators"/>
</dbReference>
<evidence type="ECO:0000313" key="3">
    <source>
        <dbReference type="EMBL" id="KAK8958348.1"/>
    </source>
</evidence>
<organism evidence="3 4">
    <name type="scientific">Platanthera guangdongensis</name>
    <dbReference type="NCBI Taxonomy" id="2320717"/>
    <lineage>
        <taxon>Eukaryota</taxon>
        <taxon>Viridiplantae</taxon>
        <taxon>Streptophyta</taxon>
        <taxon>Embryophyta</taxon>
        <taxon>Tracheophyta</taxon>
        <taxon>Spermatophyta</taxon>
        <taxon>Magnoliopsida</taxon>
        <taxon>Liliopsida</taxon>
        <taxon>Asparagales</taxon>
        <taxon>Orchidaceae</taxon>
        <taxon>Orchidoideae</taxon>
        <taxon>Orchideae</taxon>
        <taxon>Orchidinae</taxon>
        <taxon>Platanthera</taxon>
    </lineage>
</organism>
<keyword evidence="4" id="KW-1185">Reference proteome</keyword>
<gene>
    <name evidence="3" type="ORF">KSP40_PGU012651</name>
</gene>
<protein>
    <submittedName>
        <fullName evidence="3">Uncharacterized protein</fullName>
    </submittedName>
</protein>
<dbReference type="Proteomes" id="UP001412067">
    <property type="component" value="Unassembled WGS sequence"/>
</dbReference>
<sequence length="265" mass="27699">MTSPSPSRNTQTPALKTYFKTPEGRYKLHNEKTHPASLLQFSHGKTVSQLTIADLKEKSASQTPAGMTPASSASSMRTVASRFLGGAGSGAKALGFSSGNGASKGSFSGSKIAGSVPSSMGWSSYSSNSNYDGRGTFPLQDPVKSIQFGNSNPVCHAFGSETNDGHDLLIGMQSGEIYSVSLRQQLHDVGKRLAGGQHYNKDGVITSRFLQCDDCRAIQKRCLRLSGVSSKAVESGGGGGGSGCQEWKLEGFRCGGISVTENDAG</sequence>
<keyword evidence="2" id="KW-0677">Repeat</keyword>
<evidence type="ECO:0000256" key="2">
    <source>
        <dbReference type="ARBA" id="ARBA00022737"/>
    </source>
</evidence>
<dbReference type="InterPro" id="IPR015943">
    <property type="entry name" value="WD40/YVTN_repeat-like_dom_sf"/>
</dbReference>
<name>A0ABR2M2X5_9ASPA</name>
<dbReference type="PANTHER" id="PTHR14107">
    <property type="entry name" value="WD REPEAT PROTEIN"/>
    <property type="match status" value="1"/>
</dbReference>
<comment type="caution">
    <text evidence="3">The sequence shown here is derived from an EMBL/GenBank/DDBJ whole genome shotgun (WGS) entry which is preliminary data.</text>
</comment>